<dbReference type="InterPro" id="IPR008921">
    <property type="entry name" value="DNA_pol3_clamp-load_cplx_C"/>
</dbReference>
<dbReference type="AlphaFoldDB" id="A0A7L9IXU9"/>
<comment type="catalytic activity">
    <reaction evidence="7">
        <text>DNA(n) + a 2'-deoxyribonucleoside 5'-triphosphate = DNA(n+1) + diphosphate</text>
        <dbReference type="Rhea" id="RHEA:22508"/>
        <dbReference type="Rhea" id="RHEA-COMP:17339"/>
        <dbReference type="Rhea" id="RHEA-COMP:17340"/>
        <dbReference type="ChEBI" id="CHEBI:33019"/>
        <dbReference type="ChEBI" id="CHEBI:61560"/>
        <dbReference type="ChEBI" id="CHEBI:173112"/>
        <dbReference type="EC" id="2.7.7.7"/>
    </reaction>
</comment>
<dbReference type="InterPro" id="IPR048466">
    <property type="entry name" value="DNA_pol3_delta-like_C"/>
</dbReference>
<dbReference type="InterPro" id="IPR005790">
    <property type="entry name" value="DNA_polIII_delta"/>
</dbReference>
<dbReference type="Gene3D" id="1.20.272.10">
    <property type="match status" value="1"/>
</dbReference>
<dbReference type="RefSeq" id="WP_192910459.1">
    <property type="nucleotide sequence ID" value="NZ_CP062789.1"/>
</dbReference>
<feature type="domain" description="DNA polymerase III delta subunit-like C-terminal" evidence="8">
    <location>
        <begin position="195"/>
        <end position="310"/>
    </location>
</feature>
<keyword evidence="5" id="KW-0239">DNA-directed DNA polymerase</keyword>
<gene>
    <name evidence="9" type="primary">holA</name>
    <name evidence="9" type="ORF">IGS73_11135</name>
</gene>
<keyword evidence="4" id="KW-0235">DNA replication</keyword>
<evidence type="ECO:0000256" key="6">
    <source>
        <dbReference type="ARBA" id="ARBA00034754"/>
    </source>
</evidence>
<evidence type="ECO:0000256" key="1">
    <source>
        <dbReference type="ARBA" id="ARBA00012417"/>
    </source>
</evidence>
<dbReference type="Proteomes" id="UP000593998">
    <property type="component" value="Chromosome"/>
</dbReference>
<reference evidence="9 10" key="1">
    <citation type="submission" date="2020-10" db="EMBL/GenBank/DDBJ databases">
        <title>Janibacter indicus TT2 genome sequence.</title>
        <authorList>
            <person name="Lee K."/>
            <person name="Ganzorig M."/>
        </authorList>
    </citation>
    <scope>NUCLEOTIDE SEQUENCE [LARGE SCALE GENOMIC DNA]</scope>
    <source>
        <strain evidence="9 10">TT2</strain>
    </source>
</reference>
<dbReference type="InterPro" id="IPR027417">
    <property type="entry name" value="P-loop_NTPase"/>
</dbReference>
<evidence type="ECO:0000256" key="4">
    <source>
        <dbReference type="ARBA" id="ARBA00022705"/>
    </source>
</evidence>
<keyword evidence="2 9" id="KW-0808">Transferase</keyword>
<dbReference type="GO" id="GO:0009360">
    <property type="term" value="C:DNA polymerase III complex"/>
    <property type="evidence" value="ECO:0007669"/>
    <property type="project" value="TreeGrafter"/>
</dbReference>
<dbReference type="SUPFAM" id="SSF48019">
    <property type="entry name" value="post-AAA+ oligomerization domain-like"/>
    <property type="match status" value="1"/>
</dbReference>
<evidence type="ECO:0000256" key="2">
    <source>
        <dbReference type="ARBA" id="ARBA00022679"/>
    </source>
</evidence>
<evidence type="ECO:0000256" key="5">
    <source>
        <dbReference type="ARBA" id="ARBA00022932"/>
    </source>
</evidence>
<name>A0A7L9IXU9_9MICO</name>
<sequence>MSTPPFVLVQGPETVLADRAVDQVIADVRVTSPELEVVTLRAEGYEEGGLTVQASPSLFGEDKLIVVRDLHQASDALQVDLLGYLADPEESVTLVVTHASGNKGKKVLDTLKKAKALVLEAPAIKSDRDKADFVTNEFRRCRRKATSEAVQALVEAVGKDVRELASACQQLVDDTTGTIDADVVERYHGGRVEATGFKVADAAVAGQTGEALRLLRHAVNVGVDPVPIVAVLAQQLRQLAKVGGAGRGRSADLARDLGMAPWQVDKARRSLQGWTGAGLGRSIQAVAAADFEVKGGGRDPVYAVEKAILTITREFGRDRSR</sequence>
<dbReference type="SUPFAM" id="SSF52540">
    <property type="entry name" value="P-loop containing nucleoside triphosphate hydrolases"/>
    <property type="match status" value="1"/>
</dbReference>
<evidence type="ECO:0000259" key="8">
    <source>
        <dbReference type="Pfam" id="PF21694"/>
    </source>
</evidence>
<dbReference type="PANTHER" id="PTHR34388:SF1">
    <property type="entry name" value="DNA POLYMERASE III SUBUNIT DELTA"/>
    <property type="match status" value="1"/>
</dbReference>
<dbReference type="EC" id="2.7.7.7" evidence="1"/>
<dbReference type="GO" id="GO:0006261">
    <property type="term" value="P:DNA-templated DNA replication"/>
    <property type="evidence" value="ECO:0007669"/>
    <property type="project" value="TreeGrafter"/>
</dbReference>
<dbReference type="GO" id="GO:0003677">
    <property type="term" value="F:DNA binding"/>
    <property type="evidence" value="ECO:0007669"/>
    <property type="project" value="InterPro"/>
</dbReference>
<dbReference type="Gene3D" id="3.40.50.300">
    <property type="entry name" value="P-loop containing nucleotide triphosphate hydrolases"/>
    <property type="match status" value="1"/>
</dbReference>
<dbReference type="EMBL" id="CP062789">
    <property type="protein sequence ID" value="QOK21697.1"/>
    <property type="molecule type" value="Genomic_DNA"/>
</dbReference>
<evidence type="ECO:0000256" key="7">
    <source>
        <dbReference type="ARBA" id="ARBA00049244"/>
    </source>
</evidence>
<dbReference type="NCBIfam" id="TIGR01128">
    <property type="entry name" value="holA"/>
    <property type="match status" value="1"/>
</dbReference>
<dbReference type="GO" id="GO:0003887">
    <property type="term" value="F:DNA-directed DNA polymerase activity"/>
    <property type="evidence" value="ECO:0007669"/>
    <property type="project" value="UniProtKB-KW"/>
</dbReference>
<protein>
    <recommendedName>
        <fullName evidence="1">DNA-directed DNA polymerase</fullName>
        <ecNumber evidence="1">2.7.7.7</ecNumber>
    </recommendedName>
</protein>
<accession>A0A7L9IXU9</accession>
<keyword evidence="3 9" id="KW-0548">Nucleotidyltransferase</keyword>
<evidence type="ECO:0000313" key="9">
    <source>
        <dbReference type="EMBL" id="QOK21697.1"/>
    </source>
</evidence>
<evidence type="ECO:0000313" key="10">
    <source>
        <dbReference type="Proteomes" id="UP000593998"/>
    </source>
</evidence>
<dbReference type="Pfam" id="PF21694">
    <property type="entry name" value="DNA_pol3_delta_C"/>
    <property type="match status" value="1"/>
</dbReference>
<proteinExistence type="inferred from homology"/>
<comment type="similarity">
    <text evidence="6">Belongs to the DNA polymerase HolA subunit family.</text>
</comment>
<dbReference type="PANTHER" id="PTHR34388">
    <property type="entry name" value="DNA POLYMERASE III SUBUNIT DELTA"/>
    <property type="match status" value="1"/>
</dbReference>
<organism evidence="9 10">
    <name type="scientific">Janibacter indicus</name>
    <dbReference type="NCBI Taxonomy" id="857417"/>
    <lineage>
        <taxon>Bacteria</taxon>
        <taxon>Bacillati</taxon>
        <taxon>Actinomycetota</taxon>
        <taxon>Actinomycetes</taxon>
        <taxon>Micrococcales</taxon>
        <taxon>Intrasporangiaceae</taxon>
        <taxon>Janibacter</taxon>
    </lineage>
</organism>
<evidence type="ECO:0000256" key="3">
    <source>
        <dbReference type="ARBA" id="ARBA00022695"/>
    </source>
</evidence>